<comment type="function">
    <text evidence="7">Binds to the 23S rRNA.</text>
</comment>
<name>A0A1X7LFL9_9FLAO</name>
<dbReference type="Pfam" id="PF01281">
    <property type="entry name" value="Ribosomal_L9_N"/>
    <property type="match status" value="1"/>
</dbReference>
<dbReference type="PANTHER" id="PTHR21368">
    <property type="entry name" value="50S RIBOSOMAL PROTEIN L9"/>
    <property type="match status" value="1"/>
</dbReference>
<feature type="domain" description="Large ribosomal subunit protein bL9 C-terminal" evidence="9">
    <location>
        <begin position="64"/>
        <end position="147"/>
    </location>
</feature>
<dbReference type="InterPro" id="IPR020594">
    <property type="entry name" value="Ribosomal_bL9_bac/chp"/>
</dbReference>
<evidence type="ECO:0000259" key="8">
    <source>
        <dbReference type="Pfam" id="PF01281"/>
    </source>
</evidence>
<dbReference type="Proteomes" id="UP000193420">
    <property type="component" value="Unassembled WGS sequence"/>
</dbReference>
<dbReference type="GO" id="GO:1990904">
    <property type="term" value="C:ribonucleoprotein complex"/>
    <property type="evidence" value="ECO:0007669"/>
    <property type="project" value="UniProtKB-KW"/>
</dbReference>
<dbReference type="InterPro" id="IPR000244">
    <property type="entry name" value="Ribosomal_bL9"/>
</dbReference>
<dbReference type="InterPro" id="IPR020070">
    <property type="entry name" value="Ribosomal_bL9_N"/>
</dbReference>
<dbReference type="NCBIfam" id="TIGR00158">
    <property type="entry name" value="L9"/>
    <property type="match status" value="1"/>
</dbReference>
<feature type="domain" description="Ribosomal protein L9" evidence="8">
    <location>
        <begin position="1"/>
        <end position="46"/>
    </location>
</feature>
<dbReference type="EMBL" id="FXAO01000015">
    <property type="protein sequence ID" value="SMG52651.1"/>
    <property type="molecule type" value="Genomic_DNA"/>
</dbReference>
<keyword evidence="11" id="KW-1185">Reference proteome</keyword>
<dbReference type="HAMAP" id="MF_00503">
    <property type="entry name" value="Ribosomal_bL9"/>
    <property type="match status" value="1"/>
</dbReference>
<keyword evidence="3 7" id="KW-0694">RNA-binding</keyword>
<dbReference type="STRING" id="188872.SAMN03080602_04264"/>
<evidence type="ECO:0000256" key="5">
    <source>
        <dbReference type="ARBA" id="ARBA00023274"/>
    </source>
</evidence>
<dbReference type="Gene3D" id="3.10.430.100">
    <property type="entry name" value="Ribosomal protein L9, C-terminal domain"/>
    <property type="match status" value="1"/>
</dbReference>
<dbReference type="InterPro" id="IPR020069">
    <property type="entry name" value="Ribosomal_bL9_C"/>
</dbReference>
<dbReference type="GO" id="GO:0006412">
    <property type="term" value="P:translation"/>
    <property type="evidence" value="ECO:0007669"/>
    <property type="project" value="UniProtKB-UniRule"/>
</dbReference>
<dbReference type="InterPro" id="IPR009027">
    <property type="entry name" value="Ribosomal_bL9/RNase_H1_N"/>
</dbReference>
<dbReference type="RefSeq" id="WP_085500913.1">
    <property type="nucleotide sequence ID" value="NZ_FXAO01000015.1"/>
</dbReference>
<dbReference type="Gene3D" id="3.40.5.10">
    <property type="entry name" value="Ribosomal protein L9, N-terminal domain"/>
    <property type="match status" value="1"/>
</dbReference>
<evidence type="ECO:0000256" key="4">
    <source>
        <dbReference type="ARBA" id="ARBA00022980"/>
    </source>
</evidence>
<proteinExistence type="inferred from homology"/>
<evidence type="ECO:0000256" key="1">
    <source>
        <dbReference type="ARBA" id="ARBA00010605"/>
    </source>
</evidence>
<evidence type="ECO:0000259" key="9">
    <source>
        <dbReference type="Pfam" id="PF03948"/>
    </source>
</evidence>
<evidence type="ECO:0000256" key="2">
    <source>
        <dbReference type="ARBA" id="ARBA00022730"/>
    </source>
</evidence>
<dbReference type="AlphaFoldDB" id="A0A1X7LFL9"/>
<dbReference type="GO" id="GO:0003735">
    <property type="term" value="F:structural constituent of ribosome"/>
    <property type="evidence" value="ECO:0007669"/>
    <property type="project" value="InterPro"/>
</dbReference>
<evidence type="ECO:0000256" key="7">
    <source>
        <dbReference type="HAMAP-Rule" id="MF_00503"/>
    </source>
</evidence>
<keyword evidence="2 7" id="KW-0699">rRNA-binding</keyword>
<protein>
    <recommendedName>
        <fullName evidence="6 7">Large ribosomal subunit protein bL9</fullName>
    </recommendedName>
</protein>
<dbReference type="InterPro" id="IPR036791">
    <property type="entry name" value="Ribosomal_bL9_C_sf"/>
</dbReference>
<sequence length="151" mass="16404">MELILKEDVQNLGFKDDLVNVKNGFGRNYLIPRGLASLATPSAKKVLAENLKQRAHKEKKIVDAANKTAEAIKQLEIKIAANAGAGDKLFGSITNIDLADALEKAGHSLDRKYIAIQGGAVKRTGPYNAQIRLHRDVVIDFPFEVVAEAKG</sequence>
<gene>
    <name evidence="7" type="primary">rplI</name>
    <name evidence="10" type="ORF">SAMN03080602_04264</name>
</gene>
<keyword evidence="4 7" id="KW-0689">Ribosomal protein</keyword>
<comment type="similarity">
    <text evidence="1 7">Belongs to the bacterial ribosomal protein bL9 family.</text>
</comment>
<dbReference type="SUPFAM" id="SSF55653">
    <property type="entry name" value="Ribosomal protein L9 C-domain"/>
    <property type="match status" value="1"/>
</dbReference>
<dbReference type="GO" id="GO:0005840">
    <property type="term" value="C:ribosome"/>
    <property type="evidence" value="ECO:0007669"/>
    <property type="project" value="UniProtKB-KW"/>
</dbReference>
<dbReference type="SUPFAM" id="SSF55658">
    <property type="entry name" value="L9 N-domain-like"/>
    <property type="match status" value="1"/>
</dbReference>
<keyword evidence="5 7" id="KW-0687">Ribonucleoprotein</keyword>
<dbReference type="InterPro" id="IPR036935">
    <property type="entry name" value="Ribosomal_bL9_N_sf"/>
</dbReference>
<evidence type="ECO:0000256" key="3">
    <source>
        <dbReference type="ARBA" id="ARBA00022884"/>
    </source>
</evidence>
<accession>A0A1X7LFL9</accession>
<dbReference type="GO" id="GO:0019843">
    <property type="term" value="F:rRNA binding"/>
    <property type="evidence" value="ECO:0007669"/>
    <property type="project" value="UniProtKB-UniRule"/>
</dbReference>
<dbReference type="OrthoDB" id="9788336at2"/>
<organism evidence="10 11">
    <name type="scientific">Arenibacter troitsensis</name>
    <dbReference type="NCBI Taxonomy" id="188872"/>
    <lineage>
        <taxon>Bacteria</taxon>
        <taxon>Pseudomonadati</taxon>
        <taxon>Bacteroidota</taxon>
        <taxon>Flavobacteriia</taxon>
        <taxon>Flavobacteriales</taxon>
        <taxon>Flavobacteriaceae</taxon>
        <taxon>Arenibacter</taxon>
    </lineage>
</organism>
<reference evidence="11" key="1">
    <citation type="submission" date="2017-04" db="EMBL/GenBank/DDBJ databases">
        <authorList>
            <person name="Varghese N."/>
            <person name="Submissions S."/>
        </authorList>
    </citation>
    <scope>NUCLEOTIDE SEQUENCE [LARGE SCALE GENOMIC DNA]</scope>
    <source>
        <strain evidence="11">DSM 19835</strain>
    </source>
</reference>
<dbReference type="Pfam" id="PF03948">
    <property type="entry name" value="Ribosomal_L9_C"/>
    <property type="match status" value="1"/>
</dbReference>
<evidence type="ECO:0000313" key="10">
    <source>
        <dbReference type="EMBL" id="SMG52651.1"/>
    </source>
</evidence>
<evidence type="ECO:0000313" key="11">
    <source>
        <dbReference type="Proteomes" id="UP000193420"/>
    </source>
</evidence>
<evidence type="ECO:0000256" key="6">
    <source>
        <dbReference type="ARBA" id="ARBA00035292"/>
    </source>
</evidence>